<evidence type="ECO:0000256" key="3">
    <source>
        <dbReference type="ARBA" id="ARBA00022989"/>
    </source>
</evidence>
<organism evidence="7 8">
    <name type="scientific">Natronomonas salsuginis</name>
    <dbReference type="NCBI Taxonomy" id="2217661"/>
    <lineage>
        <taxon>Archaea</taxon>
        <taxon>Methanobacteriati</taxon>
        <taxon>Methanobacteriota</taxon>
        <taxon>Stenosarchaea group</taxon>
        <taxon>Halobacteria</taxon>
        <taxon>Halobacteriales</taxon>
        <taxon>Natronomonadaceae</taxon>
        <taxon>Natronomonas</taxon>
    </lineage>
</organism>
<feature type="transmembrane region" description="Helical" evidence="5">
    <location>
        <begin position="73"/>
        <end position="91"/>
    </location>
</feature>
<protein>
    <submittedName>
        <fullName evidence="7">ABC transporter permease</fullName>
    </submittedName>
</protein>
<dbReference type="PIRSF" id="PIRSF006648">
    <property type="entry name" value="DrrB"/>
    <property type="match status" value="1"/>
</dbReference>
<feature type="transmembrane region" description="Helical" evidence="5">
    <location>
        <begin position="121"/>
        <end position="146"/>
    </location>
</feature>
<evidence type="ECO:0000259" key="6">
    <source>
        <dbReference type="PROSITE" id="PS51012"/>
    </source>
</evidence>
<feature type="transmembrane region" description="Helical" evidence="5">
    <location>
        <begin position="242"/>
        <end position="263"/>
    </location>
</feature>
<dbReference type="PANTHER" id="PTHR43332">
    <property type="entry name" value="INNER MEMBRANE TRANSPORT PERMEASE YADH-RELATED"/>
    <property type="match status" value="1"/>
</dbReference>
<sequence length="271" mass="29391">MSADTGTSRPADSAAANGVFGVGFRSLLRREILRFVRRPTNTFVPPAITNVLYFAVFGVVLGQRIDNIAGFDYIVFLLPGLVVLGAISNAFENASFSIFHGRWNEYIHETLTSPLSYTSMVLAYILAAALRGVVVGVIIVAIGLIFTPVPIAEPLYLAAFMIVVPLLFASLGVIGGLVANDFDDLTVMSQFILRPLVFFGAVFYSLDILPPLYRTLSLLNPMVYMVNGVRFGFLGYQEVDPLVSLGVLSGFAAAVIALDVYLFKRGYGLID</sequence>
<dbReference type="GO" id="GO:0140359">
    <property type="term" value="F:ABC-type transporter activity"/>
    <property type="evidence" value="ECO:0007669"/>
    <property type="project" value="InterPro"/>
</dbReference>
<dbReference type="InterPro" id="IPR047817">
    <property type="entry name" value="ABC2_TM_bact-type"/>
</dbReference>
<evidence type="ECO:0000256" key="2">
    <source>
        <dbReference type="ARBA" id="ARBA00022692"/>
    </source>
</evidence>
<feature type="domain" description="ABC transmembrane type-2" evidence="6">
    <location>
        <begin position="37"/>
        <end position="266"/>
    </location>
</feature>
<evidence type="ECO:0000256" key="4">
    <source>
        <dbReference type="ARBA" id="ARBA00023136"/>
    </source>
</evidence>
<dbReference type="RefSeq" id="WP_137276752.1">
    <property type="nucleotide sequence ID" value="NZ_QKNX01000003.1"/>
</dbReference>
<dbReference type="Pfam" id="PF01061">
    <property type="entry name" value="ABC2_membrane"/>
    <property type="match status" value="1"/>
</dbReference>
<dbReference type="EMBL" id="QKNX01000003">
    <property type="protein sequence ID" value="TKR25745.1"/>
    <property type="molecule type" value="Genomic_DNA"/>
</dbReference>
<dbReference type="AlphaFoldDB" id="A0A4U5JAY9"/>
<dbReference type="PRINTS" id="PR00164">
    <property type="entry name" value="ABC2TRNSPORT"/>
</dbReference>
<evidence type="ECO:0000313" key="8">
    <source>
        <dbReference type="Proteomes" id="UP000308037"/>
    </source>
</evidence>
<dbReference type="PANTHER" id="PTHR43332:SF2">
    <property type="entry name" value="INNER MEMBRANE TRANSPORT PERMEASE YADH"/>
    <property type="match status" value="1"/>
</dbReference>
<comment type="caution">
    <text evidence="7">The sequence shown here is derived from an EMBL/GenBank/DDBJ whole genome shotgun (WGS) entry which is preliminary data.</text>
</comment>
<dbReference type="InterPro" id="IPR052522">
    <property type="entry name" value="ABC-2_transport_permease"/>
</dbReference>
<keyword evidence="3 5" id="KW-1133">Transmembrane helix</keyword>
<evidence type="ECO:0000313" key="7">
    <source>
        <dbReference type="EMBL" id="TKR25745.1"/>
    </source>
</evidence>
<dbReference type="NCBIfam" id="NF011648">
    <property type="entry name" value="PRK15066.1"/>
    <property type="match status" value="1"/>
</dbReference>
<proteinExistence type="predicted"/>
<accession>A0A4U5JAY9</accession>
<dbReference type="InterPro" id="IPR000412">
    <property type="entry name" value="ABC_2_transport"/>
</dbReference>
<keyword evidence="4 5" id="KW-0472">Membrane</keyword>
<keyword evidence="2 5" id="KW-0812">Transmembrane</keyword>
<dbReference type="GO" id="GO:0043190">
    <property type="term" value="C:ATP-binding cassette (ABC) transporter complex"/>
    <property type="evidence" value="ECO:0007669"/>
    <property type="project" value="InterPro"/>
</dbReference>
<dbReference type="PROSITE" id="PS51012">
    <property type="entry name" value="ABC_TM2"/>
    <property type="match status" value="1"/>
</dbReference>
<reference evidence="7 8" key="1">
    <citation type="submission" date="2019-04" db="EMBL/GenBank/DDBJ databases">
        <title>Natronomonas sp. F20-122 a newhaloarchaeon isolated from a saline saltern of Isla Bacuta, Huelva, Spain.</title>
        <authorList>
            <person name="Duran-Viseras A."/>
            <person name="Sanchez-Porro C."/>
            <person name="Ventosa A."/>
        </authorList>
    </citation>
    <scope>NUCLEOTIDE SEQUENCE [LARGE SCALE GENOMIC DNA]</scope>
    <source>
        <strain evidence="7 8">F20-122</strain>
    </source>
</reference>
<feature type="transmembrane region" description="Helical" evidence="5">
    <location>
        <begin position="155"/>
        <end position="179"/>
    </location>
</feature>
<evidence type="ECO:0000256" key="1">
    <source>
        <dbReference type="ARBA" id="ARBA00004141"/>
    </source>
</evidence>
<feature type="transmembrane region" description="Helical" evidence="5">
    <location>
        <begin position="185"/>
        <end position="206"/>
    </location>
</feature>
<dbReference type="InterPro" id="IPR013525">
    <property type="entry name" value="ABC2_TM"/>
</dbReference>
<gene>
    <name evidence="7" type="ORF">DM868_10085</name>
</gene>
<comment type="subcellular location">
    <subcellularLocation>
        <location evidence="1">Membrane</location>
        <topology evidence="1">Multi-pass membrane protein</topology>
    </subcellularLocation>
</comment>
<feature type="transmembrane region" description="Helical" evidence="5">
    <location>
        <begin position="43"/>
        <end position="61"/>
    </location>
</feature>
<keyword evidence="8" id="KW-1185">Reference proteome</keyword>
<dbReference type="Proteomes" id="UP000308037">
    <property type="component" value="Unassembled WGS sequence"/>
</dbReference>
<dbReference type="OrthoDB" id="147058at2157"/>
<evidence type="ECO:0000256" key="5">
    <source>
        <dbReference type="SAM" id="Phobius"/>
    </source>
</evidence>
<name>A0A4U5JAY9_9EURY</name>